<feature type="region of interest" description="Disordered" evidence="1">
    <location>
        <begin position="31"/>
        <end position="78"/>
    </location>
</feature>
<organism evidence="2 3">
    <name type="scientific">Westerdykella ornata</name>
    <dbReference type="NCBI Taxonomy" id="318751"/>
    <lineage>
        <taxon>Eukaryota</taxon>
        <taxon>Fungi</taxon>
        <taxon>Dikarya</taxon>
        <taxon>Ascomycota</taxon>
        <taxon>Pezizomycotina</taxon>
        <taxon>Dothideomycetes</taxon>
        <taxon>Pleosporomycetidae</taxon>
        <taxon>Pleosporales</taxon>
        <taxon>Sporormiaceae</taxon>
        <taxon>Westerdykella</taxon>
    </lineage>
</organism>
<protein>
    <submittedName>
        <fullName evidence="2">Uncharacterized protein</fullName>
    </submittedName>
</protein>
<feature type="compositionally biased region" description="Basic and acidic residues" evidence="1">
    <location>
        <begin position="37"/>
        <end position="69"/>
    </location>
</feature>
<keyword evidence="3" id="KW-1185">Reference proteome</keyword>
<dbReference type="Proteomes" id="UP000800097">
    <property type="component" value="Unassembled WGS sequence"/>
</dbReference>
<feature type="compositionally biased region" description="Basic and acidic residues" evidence="1">
    <location>
        <begin position="151"/>
        <end position="178"/>
    </location>
</feature>
<feature type="region of interest" description="Disordered" evidence="1">
    <location>
        <begin position="143"/>
        <end position="202"/>
    </location>
</feature>
<evidence type="ECO:0000256" key="1">
    <source>
        <dbReference type="SAM" id="MobiDB-lite"/>
    </source>
</evidence>
<sequence length="247" mass="28407">MGSGSRRRPMVIDSESDSDVTIVKSAWKPIVIESDDDGHPPPKKEQLRPSIRETMEVDSKHATSNEKGRFQQSDSDNARKRMFKIDSEDSLFIKEEFTLDSKDHDRSWMKTEVSQQFDPDEEPLAKKRMVKLEIDHKPLVRTEVSPQFDPGNERPAKKRILKVDNDDKSLVKMEERQPTTHSTPGQDSHSTDSVSTEPIDPSYRMGIKRSFKTMGGEWKDYWMQAAGVEFFNGRTRCTIICAVCQKR</sequence>
<proteinExistence type="predicted"/>
<evidence type="ECO:0000313" key="2">
    <source>
        <dbReference type="EMBL" id="KAF2275905.1"/>
    </source>
</evidence>
<dbReference type="RefSeq" id="XP_033653444.1">
    <property type="nucleotide sequence ID" value="XM_033798468.1"/>
</dbReference>
<dbReference type="EMBL" id="ML986495">
    <property type="protein sequence ID" value="KAF2275905.1"/>
    <property type="molecule type" value="Genomic_DNA"/>
</dbReference>
<dbReference type="GeneID" id="54551643"/>
<dbReference type="AlphaFoldDB" id="A0A6A6JI49"/>
<accession>A0A6A6JI49</accession>
<gene>
    <name evidence="2" type="ORF">EI97DRAFT_433843</name>
</gene>
<feature type="compositionally biased region" description="Polar residues" evidence="1">
    <location>
        <begin position="179"/>
        <end position="196"/>
    </location>
</feature>
<name>A0A6A6JI49_WESOR</name>
<reference evidence="2" key="1">
    <citation type="journal article" date="2020" name="Stud. Mycol.">
        <title>101 Dothideomycetes genomes: a test case for predicting lifestyles and emergence of pathogens.</title>
        <authorList>
            <person name="Haridas S."/>
            <person name="Albert R."/>
            <person name="Binder M."/>
            <person name="Bloem J."/>
            <person name="Labutti K."/>
            <person name="Salamov A."/>
            <person name="Andreopoulos B."/>
            <person name="Baker S."/>
            <person name="Barry K."/>
            <person name="Bills G."/>
            <person name="Bluhm B."/>
            <person name="Cannon C."/>
            <person name="Castanera R."/>
            <person name="Culley D."/>
            <person name="Daum C."/>
            <person name="Ezra D."/>
            <person name="Gonzalez J."/>
            <person name="Henrissat B."/>
            <person name="Kuo A."/>
            <person name="Liang C."/>
            <person name="Lipzen A."/>
            <person name="Lutzoni F."/>
            <person name="Magnuson J."/>
            <person name="Mondo S."/>
            <person name="Nolan M."/>
            <person name="Ohm R."/>
            <person name="Pangilinan J."/>
            <person name="Park H.-J."/>
            <person name="Ramirez L."/>
            <person name="Alfaro M."/>
            <person name="Sun H."/>
            <person name="Tritt A."/>
            <person name="Yoshinaga Y."/>
            <person name="Zwiers L.-H."/>
            <person name="Turgeon B."/>
            <person name="Goodwin S."/>
            <person name="Spatafora J."/>
            <person name="Crous P."/>
            <person name="Grigoriev I."/>
        </authorList>
    </citation>
    <scope>NUCLEOTIDE SEQUENCE</scope>
    <source>
        <strain evidence="2">CBS 379.55</strain>
    </source>
</reference>
<evidence type="ECO:0000313" key="3">
    <source>
        <dbReference type="Proteomes" id="UP000800097"/>
    </source>
</evidence>